<evidence type="ECO:0000313" key="1">
    <source>
        <dbReference type="EMBL" id="OTF81795.1"/>
    </source>
</evidence>
<name>A0A1Y3BRM2_EURMA</name>
<evidence type="ECO:0000313" key="2">
    <source>
        <dbReference type="Proteomes" id="UP000194236"/>
    </source>
</evidence>
<keyword evidence="2" id="KW-1185">Reference proteome</keyword>
<dbReference type="Proteomes" id="UP000194236">
    <property type="component" value="Unassembled WGS sequence"/>
</dbReference>
<comment type="caution">
    <text evidence="1">The sequence shown here is derived from an EMBL/GenBank/DDBJ whole genome shotgun (WGS) entry which is preliminary data.</text>
</comment>
<feature type="non-terminal residue" evidence="1">
    <location>
        <position position="36"/>
    </location>
</feature>
<gene>
    <name evidence="1" type="ORF">BLA29_014975</name>
</gene>
<organism evidence="1 2">
    <name type="scientific">Euroglyphus maynei</name>
    <name type="common">Mayne's house dust mite</name>
    <dbReference type="NCBI Taxonomy" id="6958"/>
    <lineage>
        <taxon>Eukaryota</taxon>
        <taxon>Metazoa</taxon>
        <taxon>Ecdysozoa</taxon>
        <taxon>Arthropoda</taxon>
        <taxon>Chelicerata</taxon>
        <taxon>Arachnida</taxon>
        <taxon>Acari</taxon>
        <taxon>Acariformes</taxon>
        <taxon>Sarcoptiformes</taxon>
        <taxon>Astigmata</taxon>
        <taxon>Psoroptidia</taxon>
        <taxon>Analgoidea</taxon>
        <taxon>Pyroglyphidae</taxon>
        <taxon>Pyroglyphinae</taxon>
        <taxon>Euroglyphus</taxon>
    </lineage>
</organism>
<protein>
    <submittedName>
        <fullName evidence="1">Uncharacterized protein</fullName>
    </submittedName>
</protein>
<reference evidence="1 2" key="1">
    <citation type="submission" date="2017-03" db="EMBL/GenBank/DDBJ databases">
        <title>Genome Survey of Euroglyphus maynei.</title>
        <authorList>
            <person name="Arlian L.G."/>
            <person name="Morgan M.S."/>
            <person name="Rider S.D."/>
        </authorList>
    </citation>
    <scope>NUCLEOTIDE SEQUENCE [LARGE SCALE GENOMIC DNA]</scope>
    <source>
        <strain evidence="1">Arlian Lab</strain>
        <tissue evidence="1">Whole body</tissue>
    </source>
</reference>
<proteinExistence type="predicted"/>
<sequence length="36" mass="4480">MIKWMMLMMMVDAYVDYDDGYLNYMMVLMMRLIAYI</sequence>
<dbReference type="AlphaFoldDB" id="A0A1Y3BRM2"/>
<accession>A0A1Y3BRM2</accession>
<dbReference type="EMBL" id="MUJZ01011715">
    <property type="protein sequence ID" value="OTF81795.1"/>
    <property type="molecule type" value="Genomic_DNA"/>
</dbReference>